<comment type="caution">
    <text evidence="3">The sequence shown here is derived from an EMBL/GenBank/DDBJ whole genome shotgun (WGS) entry which is preliminary data.</text>
</comment>
<sequence>MAVDIPSSVIRKLQHDLRAAAGLSDYDPDDPGLSVTRRTLRETIAEFDPSPSSLRCDQCRGKLLRGIKSMVCVYCGARQRREGAASPSISFNTTTAYRKLLESLQLDGSEAVVLGPDKTNSSGSQNVSTGSLTLSDFLDLKLKGPDYSSQIGNSTNKASNPSASSMNLAGIDLDNYFLDSSIEAAPIVSNKELGKTTNMPVYSQDSTEMVQEYQPAVKAVESINNVTGQSIDSSSGWEADFQSASSGSLHPDSKPTDTLKVSTVELGGPSESASVTDPITYGKGSREEPNSAVGSFLSNWPQNDQWSSGGIMASPSAEPFETSSKNVSAMMDNLFQDGAEHRKNTSVPINAETQDPFSFSWPQYGSGITASNRSANISMGLIDDSHEVSLEAFSQPHHQSMSTSISKDGVFPDLFQMGVSLPERMKETEDISRIDAKPSGVANKVETSTSTDTSVNADVEMLISQMHDLSFMLEDKLAIPEKFEDTNSFL</sequence>
<feature type="region of interest" description="Disordered" evidence="1">
    <location>
        <begin position="231"/>
        <end position="290"/>
    </location>
</feature>
<dbReference type="Proteomes" id="UP000825729">
    <property type="component" value="Unassembled WGS sequence"/>
</dbReference>
<dbReference type="PANTHER" id="PTHR36308">
    <property type="entry name" value="DENTIN SIALOPHOSPHOPROTEIN-RELATED"/>
    <property type="match status" value="1"/>
</dbReference>
<evidence type="ECO:0000313" key="3">
    <source>
        <dbReference type="EMBL" id="KAG9456011.1"/>
    </source>
</evidence>
<reference evidence="3 4" key="1">
    <citation type="submission" date="2021-07" db="EMBL/GenBank/DDBJ databases">
        <title>The Aristolochia fimbriata genome: insights into angiosperm evolution, floral development and chemical biosynthesis.</title>
        <authorList>
            <person name="Jiao Y."/>
        </authorList>
    </citation>
    <scope>NUCLEOTIDE SEQUENCE [LARGE SCALE GENOMIC DNA]</scope>
    <source>
        <strain evidence="3">IBCAS-2021</strain>
        <tissue evidence="3">Leaf</tissue>
    </source>
</reference>
<evidence type="ECO:0000313" key="4">
    <source>
        <dbReference type="Proteomes" id="UP000825729"/>
    </source>
</evidence>
<proteinExistence type="predicted"/>
<dbReference type="InterPro" id="IPR056717">
    <property type="entry name" value="DUF7815"/>
</dbReference>
<dbReference type="Pfam" id="PF25122">
    <property type="entry name" value="DUF7815"/>
    <property type="match status" value="1"/>
</dbReference>
<dbReference type="AlphaFoldDB" id="A0AAV7F7E2"/>
<organism evidence="3 4">
    <name type="scientific">Aristolochia fimbriata</name>
    <name type="common">White veined hardy Dutchman's pipe vine</name>
    <dbReference type="NCBI Taxonomy" id="158543"/>
    <lineage>
        <taxon>Eukaryota</taxon>
        <taxon>Viridiplantae</taxon>
        <taxon>Streptophyta</taxon>
        <taxon>Embryophyta</taxon>
        <taxon>Tracheophyta</taxon>
        <taxon>Spermatophyta</taxon>
        <taxon>Magnoliopsida</taxon>
        <taxon>Magnoliidae</taxon>
        <taxon>Piperales</taxon>
        <taxon>Aristolochiaceae</taxon>
        <taxon>Aristolochia</taxon>
    </lineage>
</organism>
<evidence type="ECO:0000256" key="1">
    <source>
        <dbReference type="SAM" id="MobiDB-lite"/>
    </source>
</evidence>
<feature type="domain" description="DUF7815" evidence="2">
    <location>
        <begin position="53"/>
        <end position="77"/>
    </location>
</feature>
<gene>
    <name evidence="3" type="ORF">H6P81_000519</name>
</gene>
<protein>
    <recommendedName>
        <fullName evidence="2">DUF7815 domain-containing protein</fullName>
    </recommendedName>
</protein>
<accession>A0AAV7F7E2</accession>
<feature type="compositionally biased region" description="Polar residues" evidence="1">
    <location>
        <begin position="231"/>
        <end position="248"/>
    </location>
</feature>
<dbReference type="EMBL" id="JAINDJ010000002">
    <property type="protein sequence ID" value="KAG9456011.1"/>
    <property type="molecule type" value="Genomic_DNA"/>
</dbReference>
<name>A0AAV7F7E2_ARIFI</name>
<keyword evidence="4" id="KW-1185">Reference proteome</keyword>
<evidence type="ECO:0000259" key="2">
    <source>
        <dbReference type="Pfam" id="PF25122"/>
    </source>
</evidence>
<dbReference type="PANTHER" id="PTHR36308:SF1">
    <property type="entry name" value="DENTIN SIALOPHOSPHOPROTEIN-RELATED"/>
    <property type="match status" value="1"/>
</dbReference>